<dbReference type="InterPro" id="IPR036291">
    <property type="entry name" value="NAD(P)-bd_dom_sf"/>
</dbReference>
<dbReference type="SUPFAM" id="SSF51735">
    <property type="entry name" value="NAD(P)-binding Rossmann-fold domains"/>
    <property type="match status" value="1"/>
</dbReference>
<accession>A0A0F8ZSU7</accession>
<organism evidence="2">
    <name type="scientific">marine sediment metagenome</name>
    <dbReference type="NCBI Taxonomy" id="412755"/>
    <lineage>
        <taxon>unclassified sequences</taxon>
        <taxon>metagenomes</taxon>
        <taxon>ecological metagenomes</taxon>
    </lineage>
</organism>
<dbReference type="InterPro" id="IPR001509">
    <property type="entry name" value="Epimerase_deHydtase"/>
</dbReference>
<feature type="domain" description="NAD-dependent epimerase/dehydratase" evidence="1">
    <location>
        <begin position="140"/>
        <end position="307"/>
    </location>
</feature>
<proteinExistence type="predicted"/>
<reference evidence="2" key="1">
    <citation type="journal article" date="2015" name="Nature">
        <title>Complex archaea that bridge the gap between prokaryotes and eukaryotes.</title>
        <authorList>
            <person name="Spang A."/>
            <person name="Saw J.H."/>
            <person name="Jorgensen S.L."/>
            <person name="Zaremba-Niedzwiedzka K."/>
            <person name="Martijn J."/>
            <person name="Lind A.E."/>
            <person name="van Eijk R."/>
            <person name="Schleper C."/>
            <person name="Guy L."/>
            <person name="Ettema T.J."/>
        </authorList>
    </citation>
    <scope>NUCLEOTIDE SEQUENCE</scope>
</reference>
<name>A0A0F8ZSU7_9ZZZZ</name>
<dbReference type="Gene3D" id="3.40.50.720">
    <property type="entry name" value="NAD(P)-binding Rossmann-like Domain"/>
    <property type="match status" value="1"/>
</dbReference>
<protein>
    <recommendedName>
        <fullName evidence="1">NAD-dependent epimerase/dehydratase domain-containing protein</fullName>
    </recommendedName>
</protein>
<dbReference type="EMBL" id="LAZR01046263">
    <property type="protein sequence ID" value="KKK96942.1"/>
    <property type="molecule type" value="Genomic_DNA"/>
</dbReference>
<evidence type="ECO:0000259" key="1">
    <source>
        <dbReference type="Pfam" id="PF01370"/>
    </source>
</evidence>
<gene>
    <name evidence="2" type="ORF">LCGC14_2657720</name>
</gene>
<dbReference type="Pfam" id="PF01370">
    <property type="entry name" value="Epimerase"/>
    <property type="match status" value="1"/>
</dbReference>
<dbReference type="AlphaFoldDB" id="A0A0F8ZSU7"/>
<comment type="caution">
    <text evidence="2">The sequence shown here is derived from an EMBL/GenBank/DDBJ whole genome shotgun (WGS) entry which is preliminary data.</text>
</comment>
<feature type="non-terminal residue" evidence="2">
    <location>
        <position position="424"/>
    </location>
</feature>
<sequence length="424" mass="47195">MFCDMEGFQGMSPPKINQKRAITVNWAVVHIRYPLFLYPFTIPLYAIIPKPAYLVANLLLTYKANCPLIKKQKAKSNVLSLPQTSLFISPHLRSQFFLRRNKIVSKDLPDAITTEEQLDEVMSIASENLIHMMKKIEGDIMVLGIAGKIGVQLGMAAVKAIDKAGGRNRVIGVSRFSDESAREKLESFGIEAIKCDLLHNDLVNKLPRVPNVIFMAGKKFGTSGSEDLTWAMNTIVPANVAQHFIKSKIVAFSTGNVYDLAQVCGAMPTEDDLTNPMGEYAQSALGRERVFEYFSNLNQTPVCIVRLNYAVDLRYGVLRDIGNRVYVGQSIDLSTGHVNVIWQGDVINQAILCLEHCSSPVNIINMTGPETASIRYIAMQFAKIFNKDVTFINEERPTALLSNASKAAKLFGYPSVPLLRMIEW</sequence>
<evidence type="ECO:0000313" key="2">
    <source>
        <dbReference type="EMBL" id="KKK96942.1"/>
    </source>
</evidence>